<evidence type="ECO:0000256" key="3">
    <source>
        <dbReference type="ARBA" id="ARBA00008670"/>
    </source>
</evidence>
<dbReference type="GO" id="GO:0001503">
    <property type="term" value="P:ossification"/>
    <property type="evidence" value="ECO:0007669"/>
    <property type="project" value="Ensembl"/>
</dbReference>
<dbReference type="GO" id="GO:0036035">
    <property type="term" value="P:osteoclast development"/>
    <property type="evidence" value="ECO:0007669"/>
    <property type="project" value="Ensembl"/>
</dbReference>
<keyword evidence="14" id="KW-0325">Glycoprotein</keyword>
<reference evidence="21" key="1">
    <citation type="submission" date="2015-11" db="EMBL/GenBank/DDBJ databases">
        <authorList>
            <consortium name="International Coturnix japonica Genome Analysis Consortium"/>
            <person name="Warren W."/>
            <person name="Burt D.W."/>
            <person name="Antin P.B."/>
            <person name="Lanford R."/>
            <person name="Gros J."/>
            <person name="Wilson R.K."/>
        </authorList>
    </citation>
    <scope>NUCLEOTIDE SEQUENCE [LARGE SCALE GENOMIC DNA]</scope>
</reference>
<reference evidence="21" key="3">
    <citation type="submission" date="2025-09" db="UniProtKB">
        <authorList>
            <consortium name="Ensembl"/>
        </authorList>
    </citation>
    <scope>IDENTIFICATION</scope>
</reference>
<dbReference type="GO" id="GO:0055074">
    <property type="term" value="P:calcium ion homeostasis"/>
    <property type="evidence" value="ECO:0007669"/>
    <property type="project" value="Ensembl"/>
</dbReference>
<proteinExistence type="inferred from homology"/>
<keyword evidence="6" id="KW-0202">Cytokine</keyword>
<evidence type="ECO:0000256" key="1">
    <source>
        <dbReference type="ARBA" id="ARBA00004401"/>
    </source>
</evidence>
<dbReference type="GO" id="GO:0038001">
    <property type="term" value="P:paracrine signaling"/>
    <property type="evidence" value="ECO:0007669"/>
    <property type="project" value="Ensembl"/>
</dbReference>
<dbReference type="GO" id="GO:0051466">
    <property type="term" value="P:positive regulation of corticotropin-releasing hormone secretion"/>
    <property type="evidence" value="ECO:0007669"/>
    <property type="project" value="Ensembl"/>
</dbReference>
<dbReference type="Pfam" id="PF00229">
    <property type="entry name" value="TNF"/>
    <property type="match status" value="1"/>
</dbReference>
<dbReference type="GO" id="GO:0071812">
    <property type="term" value="P:positive regulation of fever generation by positive regulation of prostaglandin secretion"/>
    <property type="evidence" value="ECO:0007669"/>
    <property type="project" value="Ensembl"/>
</dbReference>
<evidence type="ECO:0000313" key="22">
    <source>
        <dbReference type="Proteomes" id="UP000694412"/>
    </source>
</evidence>
<keyword evidence="22" id="KW-1185">Reference proteome</keyword>
<evidence type="ECO:0000256" key="19">
    <source>
        <dbReference type="ARBA" id="ARBA00081387"/>
    </source>
</evidence>
<evidence type="ECO:0000256" key="6">
    <source>
        <dbReference type="ARBA" id="ARBA00022514"/>
    </source>
</evidence>
<dbReference type="GO" id="GO:0002548">
    <property type="term" value="P:monocyte chemotaxis"/>
    <property type="evidence" value="ECO:0007669"/>
    <property type="project" value="Ensembl"/>
</dbReference>
<dbReference type="GO" id="GO:0002158">
    <property type="term" value="P:osteoclast proliferation"/>
    <property type="evidence" value="ECO:0007669"/>
    <property type="project" value="Ensembl"/>
</dbReference>
<keyword evidence="4" id="KW-0217">Developmental protein</keyword>
<dbReference type="AlphaFoldDB" id="A0A8C2UC85"/>
<dbReference type="GO" id="GO:1990830">
    <property type="term" value="P:cellular response to leukemia inhibitory factor"/>
    <property type="evidence" value="ECO:0007669"/>
    <property type="project" value="Ensembl"/>
</dbReference>
<evidence type="ECO:0000256" key="15">
    <source>
        <dbReference type="ARBA" id="ARBA00074589"/>
    </source>
</evidence>
<keyword evidence="12" id="KW-0472">Membrane</keyword>
<dbReference type="GO" id="GO:0070374">
    <property type="term" value="P:positive regulation of ERK1 and ERK2 cascade"/>
    <property type="evidence" value="ECO:0007669"/>
    <property type="project" value="Ensembl"/>
</dbReference>
<dbReference type="Proteomes" id="UP000694412">
    <property type="component" value="Chromosome 1"/>
</dbReference>
<evidence type="ECO:0000256" key="2">
    <source>
        <dbReference type="ARBA" id="ARBA00004613"/>
    </source>
</evidence>
<dbReference type="GO" id="GO:0046330">
    <property type="term" value="P:positive regulation of JNK cascade"/>
    <property type="evidence" value="ECO:0007669"/>
    <property type="project" value="Ensembl"/>
</dbReference>
<dbReference type="KEGG" id="cjo:107308113"/>
<dbReference type="SMART" id="SM00207">
    <property type="entry name" value="TNF"/>
    <property type="match status" value="1"/>
</dbReference>
<dbReference type="OrthoDB" id="8783336at2759"/>
<dbReference type="GeneID" id="107308113"/>
<dbReference type="GO" id="GO:0043123">
    <property type="term" value="P:positive regulation of canonical NF-kappaB signal transduction"/>
    <property type="evidence" value="ECO:0007669"/>
    <property type="project" value="Ensembl"/>
</dbReference>
<dbReference type="GO" id="GO:0000122">
    <property type="term" value="P:negative regulation of transcription by RNA polymerase II"/>
    <property type="evidence" value="ECO:0007669"/>
    <property type="project" value="Ensembl"/>
</dbReference>
<dbReference type="RefSeq" id="XP_015707221.1">
    <property type="nucleotide sequence ID" value="XM_015851735.2"/>
</dbReference>
<dbReference type="GO" id="GO:0009887">
    <property type="term" value="P:animal organ morphogenesis"/>
    <property type="evidence" value="ECO:0007669"/>
    <property type="project" value="Ensembl"/>
</dbReference>
<evidence type="ECO:0000256" key="18">
    <source>
        <dbReference type="ARBA" id="ARBA00077877"/>
    </source>
</evidence>
<evidence type="ECO:0000256" key="7">
    <source>
        <dbReference type="ARBA" id="ARBA00022525"/>
    </source>
</evidence>
<keyword evidence="5" id="KW-1003">Cell membrane</keyword>
<evidence type="ECO:0000256" key="9">
    <source>
        <dbReference type="ARBA" id="ARBA00022782"/>
    </source>
</evidence>
<dbReference type="InterPro" id="IPR006052">
    <property type="entry name" value="TNF_dom"/>
</dbReference>
<dbReference type="GO" id="GO:0043491">
    <property type="term" value="P:phosphatidylinositol 3-kinase/protein kinase B signal transduction"/>
    <property type="evidence" value="ECO:0007669"/>
    <property type="project" value="Ensembl"/>
</dbReference>
<evidence type="ECO:0000256" key="17">
    <source>
        <dbReference type="ARBA" id="ARBA00077180"/>
    </source>
</evidence>
<evidence type="ECO:0000256" key="5">
    <source>
        <dbReference type="ARBA" id="ARBA00022475"/>
    </source>
</evidence>
<dbReference type="GO" id="GO:0045780">
    <property type="term" value="P:positive regulation of bone resorption"/>
    <property type="evidence" value="ECO:0007669"/>
    <property type="project" value="Ensembl"/>
</dbReference>
<dbReference type="CTD" id="8600"/>
<dbReference type="GO" id="GO:0005125">
    <property type="term" value="F:cytokine activity"/>
    <property type="evidence" value="ECO:0007669"/>
    <property type="project" value="UniProtKB-KW"/>
</dbReference>
<dbReference type="PANTHER" id="PTHR11471">
    <property type="entry name" value="TUMOR NECROSIS FACTOR FAMILY MEMBER"/>
    <property type="match status" value="1"/>
</dbReference>
<dbReference type="GO" id="GO:0005615">
    <property type="term" value="C:extracellular space"/>
    <property type="evidence" value="ECO:0007669"/>
    <property type="project" value="UniProtKB-KW"/>
</dbReference>
<evidence type="ECO:0000313" key="21">
    <source>
        <dbReference type="Ensembl" id="ENSCJPP00005025063.1"/>
    </source>
</evidence>
<dbReference type="GO" id="GO:0019722">
    <property type="term" value="P:calcium-mediated signaling"/>
    <property type="evidence" value="ECO:0007669"/>
    <property type="project" value="Ensembl"/>
</dbReference>
<feature type="domain" description="THD" evidence="20">
    <location>
        <begin position="247"/>
        <end position="396"/>
    </location>
</feature>
<dbReference type="GO" id="GO:0007254">
    <property type="term" value="P:JNK cascade"/>
    <property type="evidence" value="ECO:0007669"/>
    <property type="project" value="Ensembl"/>
</dbReference>
<keyword evidence="9" id="KW-0221">Differentiation</keyword>
<dbReference type="FunFam" id="2.60.120.40:FF:000008">
    <property type="entry name" value="Tumor necrosis factor ligand superfamily member 11"/>
    <property type="match status" value="1"/>
</dbReference>
<dbReference type="GO" id="GO:0050870">
    <property type="term" value="P:positive regulation of T cell activation"/>
    <property type="evidence" value="ECO:0007669"/>
    <property type="project" value="Ensembl"/>
</dbReference>
<accession>A0A8C2UC85</accession>
<dbReference type="GeneTree" id="ENSGT01130000278318"/>
<sequence length="400" mass="45016">MLLQGGELLSGLGFGEKRSPLLGNSWAGCLHPLALCYLASPKEVWGCREFASQGQVVAACLASYQLFTCSANTASGYLWNLRGEIVVGCTCTVVEAHTAYLLLHACASIGSDACLTLAGSGFWVLILQETRSAGNHPWYWFKEKIESQKQDFMVKKMDPSRISKEDAHCVRMLFRSQESIDLQDSPFENQEVKLMPESCRRMKQALQRAVQKEVQRILGKEPPRPEKAAMEAIGLELYRRNKPEKQPFAHLIIDDKNIPTGTRKVNLTSWHHDKGQANLSNMTFSDGKLIVNQDGFYYLYANICFRHHETSGNLTKRGLQLMVYMTKTNLKIRRSEVLMKGGSTKYWSGNSEFHFYSVNIGGFLKLKTGDMISIQVSNPLLLDSSQEATYFGAFKVRDLD</sequence>
<keyword evidence="7" id="KW-0964">Secreted</keyword>
<dbReference type="PANTHER" id="PTHR11471:SF3">
    <property type="entry name" value="TUMOR NECROSIS FACTOR LIGAND SUPERFAMILY MEMBER 11"/>
    <property type="match status" value="1"/>
</dbReference>
<dbReference type="SUPFAM" id="SSF49842">
    <property type="entry name" value="TNF-like"/>
    <property type="match status" value="1"/>
</dbReference>
<dbReference type="GO" id="GO:0005886">
    <property type="term" value="C:plasma membrane"/>
    <property type="evidence" value="ECO:0007669"/>
    <property type="project" value="UniProtKB-SubCell"/>
</dbReference>
<evidence type="ECO:0000256" key="4">
    <source>
        <dbReference type="ARBA" id="ARBA00022473"/>
    </source>
</evidence>
<dbReference type="GO" id="GO:0051897">
    <property type="term" value="P:positive regulation of phosphatidylinositol 3-kinase/protein kinase B signal transduction"/>
    <property type="evidence" value="ECO:0007669"/>
    <property type="project" value="Ensembl"/>
</dbReference>
<dbReference type="GO" id="GO:0033209">
    <property type="term" value="P:tumor necrosis factor-mediated signaling pathway"/>
    <property type="evidence" value="ECO:0007669"/>
    <property type="project" value="Ensembl"/>
</dbReference>
<dbReference type="GO" id="GO:0042802">
    <property type="term" value="F:identical protein binding"/>
    <property type="evidence" value="ECO:0007669"/>
    <property type="project" value="Ensembl"/>
</dbReference>
<reference evidence="21" key="2">
    <citation type="submission" date="2025-08" db="UniProtKB">
        <authorList>
            <consortium name="Ensembl"/>
        </authorList>
    </citation>
    <scope>IDENTIFICATION</scope>
</reference>
<evidence type="ECO:0000259" key="20">
    <source>
        <dbReference type="PROSITE" id="PS50049"/>
    </source>
</evidence>
<dbReference type="GO" id="GO:0010628">
    <property type="term" value="P:positive regulation of gene expression"/>
    <property type="evidence" value="ECO:0007669"/>
    <property type="project" value="Ensembl"/>
</dbReference>
<dbReference type="GO" id="GO:0045453">
    <property type="term" value="P:bone resorption"/>
    <property type="evidence" value="ECO:0007669"/>
    <property type="project" value="Ensembl"/>
</dbReference>
<evidence type="ECO:0000256" key="10">
    <source>
        <dbReference type="ARBA" id="ARBA00022968"/>
    </source>
</evidence>
<dbReference type="GO" id="GO:0005164">
    <property type="term" value="F:tumor necrosis factor receptor binding"/>
    <property type="evidence" value="ECO:0007669"/>
    <property type="project" value="InterPro"/>
</dbReference>
<evidence type="ECO:0000256" key="11">
    <source>
        <dbReference type="ARBA" id="ARBA00022989"/>
    </source>
</evidence>
<keyword evidence="10" id="KW-0735">Signal-anchor</keyword>
<keyword evidence="8" id="KW-0812">Transmembrane</keyword>
<evidence type="ECO:0000256" key="8">
    <source>
        <dbReference type="ARBA" id="ARBA00022692"/>
    </source>
</evidence>
<dbReference type="Gene3D" id="2.60.120.40">
    <property type="match status" value="1"/>
</dbReference>
<dbReference type="GO" id="GO:0034112">
    <property type="term" value="P:positive regulation of homotypic cell-cell adhesion"/>
    <property type="evidence" value="ECO:0007669"/>
    <property type="project" value="Ensembl"/>
</dbReference>
<evidence type="ECO:0000256" key="12">
    <source>
        <dbReference type="ARBA" id="ARBA00023136"/>
    </source>
</evidence>
<dbReference type="GO" id="GO:0006955">
    <property type="term" value="P:immune response"/>
    <property type="evidence" value="ECO:0007669"/>
    <property type="project" value="InterPro"/>
</dbReference>
<keyword evidence="11" id="KW-1133">Transmembrane helix</keyword>
<dbReference type="GO" id="GO:2001206">
    <property type="term" value="P:positive regulation of osteoclast development"/>
    <property type="evidence" value="ECO:0007669"/>
    <property type="project" value="Ensembl"/>
</dbReference>
<organism evidence="21 22">
    <name type="scientific">Coturnix japonica</name>
    <name type="common">Japanese quail</name>
    <name type="synonym">Coturnix coturnix japonica</name>
    <dbReference type="NCBI Taxonomy" id="93934"/>
    <lineage>
        <taxon>Eukaryota</taxon>
        <taxon>Metazoa</taxon>
        <taxon>Chordata</taxon>
        <taxon>Craniata</taxon>
        <taxon>Vertebrata</taxon>
        <taxon>Euteleostomi</taxon>
        <taxon>Archelosauria</taxon>
        <taxon>Archosauria</taxon>
        <taxon>Dinosauria</taxon>
        <taxon>Saurischia</taxon>
        <taxon>Theropoda</taxon>
        <taxon>Coelurosauria</taxon>
        <taxon>Aves</taxon>
        <taxon>Neognathae</taxon>
        <taxon>Galloanserae</taxon>
        <taxon>Galliformes</taxon>
        <taxon>Phasianidae</taxon>
        <taxon>Perdicinae</taxon>
        <taxon>Coturnix</taxon>
    </lineage>
</organism>
<dbReference type="CDD" id="cd00184">
    <property type="entry name" value="TNF"/>
    <property type="match status" value="1"/>
</dbReference>
<name>A0A8C2UC85_COTJA</name>
<dbReference type="GO" id="GO:0045944">
    <property type="term" value="P:positive regulation of transcription by RNA polymerase II"/>
    <property type="evidence" value="ECO:0007669"/>
    <property type="project" value="Ensembl"/>
</dbReference>
<evidence type="ECO:0000256" key="13">
    <source>
        <dbReference type="ARBA" id="ARBA00023170"/>
    </source>
</evidence>
<dbReference type="Ensembl" id="ENSCJPT00005034132.1">
    <property type="protein sequence ID" value="ENSCJPP00005025063.1"/>
    <property type="gene ID" value="ENSCJPG00005019710.1"/>
</dbReference>
<comment type="subcellular location">
    <subcellularLocation>
        <location evidence="1">Cell membrane</location>
        <topology evidence="1">Single-pass type II membrane protein</topology>
    </subcellularLocation>
    <subcellularLocation>
        <location evidence="2">Secreted</location>
    </subcellularLocation>
</comment>
<dbReference type="InterPro" id="IPR008983">
    <property type="entry name" value="Tumour_necrosis_fac-like_dom"/>
</dbReference>
<evidence type="ECO:0000256" key="14">
    <source>
        <dbReference type="ARBA" id="ARBA00023180"/>
    </source>
</evidence>
<gene>
    <name evidence="21" type="primary">TNFSF11</name>
</gene>
<dbReference type="PROSITE" id="PS50049">
    <property type="entry name" value="THD_2"/>
    <property type="match status" value="1"/>
</dbReference>
<keyword evidence="13" id="KW-0675">Receptor</keyword>
<comment type="similarity">
    <text evidence="3">Belongs to the tumor necrosis factor family.</text>
</comment>
<dbReference type="GO" id="GO:1901224">
    <property type="term" value="P:positive regulation of non-canonical NF-kappaB signal transduction"/>
    <property type="evidence" value="ECO:0007669"/>
    <property type="project" value="Ensembl"/>
</dbReference>
<protein>
    <recommendedName>
        <fullName evidence="15">Tumor necrosis factor ligand superfamily member 11</fullName>
    </recommendedName>
    <alternativeName>
        <fullName evidence="19">Osteoclast differentiation factor</fullName>
    </alternativeName>
    <alternativeName>
        <fullName evidence="18">Osteoprotegerin ligand</fullName>
    </alternativeName>
    <alternativeName>
        <fullName evidence="16">Receptor activator of nuclear factor kappa-B ligand</fullName>
    </alternativeName>
    <alternativeName>
        <fullName evidence="17">TNF-related activation-induced cytokine</fullName>
    </alternativeName>
</protein>
<evidence type="ECO:0000256" key="16">
    <source>
        <dbReference type="ARBA" id="ARBA00077116"/>
    </source>
</evidence>